<feature type="domain" description="Cupin type-2" evidence="1">
    <location>
        <begin position="42"/>
        <end position="111"/>
    </location>
</feature>
<sequence>MKLVIGLEDGRNEPIKDLDNATRIILADKNTVGSEDITFAYCKFEAETSTHKKHIHDNAEEVIYILTGKGISGLKDKEVEMKEGDTMFVPRGEVHWFYNPFPEPVEMLFIYTRPSLGSAGYRIVE</sequence>
<dbReference type="CDD" id="cd02208">
    <property type="entry name" value="cupin_RmlC-like"/>
    <property type="match status" value="1"/>
</dbReference>
<proteinExistence type="predicted"/>
<dbReference type="PANTHER" id="PTHR43346">
    <property type="entry name" value="LIGAND BINDING DOMAIN PROTEIN, PUTATIVE (AFU_ORTHOLOGUE AFUA_6G14370)-RELATED"/>
    <property type="match status" value="1"/>
</dbReference>
<organism evidence="2">
    <name type="scientific">Uncultured Desulfatiglans sp</name>
    <dbReference type="NCBI Taxonomy" id="1748965"/>
    <lineage>
        <taxon>Bacteria</taxon>
        <taxon>Pseudomonadati</taxon>
        <taxon>Thermodesulfobacteriota</taxon>
        <taxon>Desulfobacteria</taxon>
        <taxon>Desulfatiglandales</taxon>
        <taxon>Desulfatiglandaceae</taxon>
        <taxon>Desulfatiglans</taxon>
        <taxon>environmental samples</taxon>
    </lineage>
</organism>
<evidence type="ECO:0000313" key="2">
    <source>
        <dbReference type="EMBL" id="VBB46463.1"/>
    </source>
</evidence>
<dbReference type="EMBL" id="UPXX01000031">
    <property type="protein sequence ID" value="VBB46463.1"/>
    <property type="molecule type" value="Genomic_DNA"/>
</dbReference>
<reference evidence="2" key="1">
    <citation type="submission" date="2018-07" db="EMBL/GenBank/DDBJ databases">
        <authorList>
            <consortium name="Genoscope - CEA"/>
            <person name="William W."/>
        </authorList>
    </citation>
    <scope>NUCLEOTIDE SEQUENCE</scope>
    <source>
        <strain evidence="2">IK1</strain>
    </source>
</reference>
<dbReference type="Gene3D" id="2.60.120.10">
    <property type="entry name" value="Jelly Rolls"/>
    <property type="match status" value="1"/>
</dbReference>
<dbReference type="PANTHER" id="PTHR43346:SF1">
    <property type="entry name" value="QUERCETIN 2,3-DIOXYGENASE-RELATED"/>
    <property type="match status" value="1"/>
</dbReference>
<name>A0A653AEG2_UNCDX</name>
<dbReference type="InterPro" id="IPR014710">
    <property type="entry name" value="RmlC-like_jellyroll"/>
</dbReference>
<dbReference type="InterPro" id="IPR052538">
    <property type="entry name" value="Flavonoid_dioxygenase-like"/>
</dbReference>
<dbReference type="AlphaFoldDB" id="A0A653AEG2"/>
<evidence type="ECO:0000259" key="1">
    <source>
        <dbReference type="Pfam" id="PF07883"/>
    </source>
</evidence>
<protein>
    <submittedName>
        <fullName evidence="2">Cupin 2 conserved barrel protein</fullName>
    </submittedName>
</protein>
<gene>
    <name evidence="2" type="ORF">TRIP_B40300</name>
</gene>
<dbReference type="Pfam" id="PF07883">
    <property type="entry name" value="Cupin_2"/>
    <property type="match status" value="1"/>
</dbReference>
<dbReference type="InterPro" id="IPR013096">
    <property type="entry name" value="Cupin_2"/>
</dbReference>
<dbReference type="InterPro" id="IPR011051">
    <property type="entry name" value="RmlC_Cupin_sf"/>
</dbReference>
<accession>A0A653AEG2</accession>
<dbReference type="SUPFAM" id="SSF51182">
    <property type="entry name" value="RmlC-like cupins"/>
    <property type="match status" value="1"/>
</dbReference>